<organism evidence="2 3">
    <name type="scientific">Agaricus bisporus var. burnettii</name>
    <dbReference type="NCBI Taxonomy" id="192524"/>
    <lineage>
        <taxon>Eukaryota</taxon>
        <taxon>Fungi</taxon>
        <taxon>Dikarya</taxon>
        <taxon>Basidiomycota</taxon>
        <taxon>Agaricomycotina</taxon>
        <taxon>Agaricomycetes</taxon>
        <taxon>Agaricomycetidae</taxon>
        <taxon>Agaricales</taxon>
        <taxon>Agaricineae</taxon>
        <taxon>Agaricaceae</taxon>
        <taxon>Agaricus</taxon>
    </lineage>
</organism>
<keyword evidence="1" id="KW-0472">Membrane</keyword>
<name>A0A8H7F9R8_AGABI</name>
<feature type="transmembrane region" description="Helical" evidence="1">
    <location>
        <begin position="146"/>
        <end position="167"/>
    </location>
</feature>
<reference evidence="2 3" key="1">
    <citation type="journal article" name="Sci. Rep.">
        <title>Telomere-to-telomere assembled and centromere annotated genomes of the two main subspecies of the button mushroom Agaricus bisporus reveal especially polymorphic chromosome ends.</title>
        <authorList>
            <person name="Sonnenberg A.S.M."/>
            <person name="Sedaghat-Telgerd N."/>
            <person name="Lavrijssen B."/>
            <person name="Ohm R.A."/>
            <person name="Hendrickx P.M."/>
            <person name="Scholtmeijer K."/>
            <person name="Baars J.J.P."/>
            <person name="van Peer A."/>
        </authorList>
    </citation>
    <scope>NUCLEOTIDE SEQUENCE [LARGE SCALE GENOMIC DNA]</scope>
    <source>
        <strain evidence="2 3">H119_p4</strain>
    </source>
</reference>
<dbReference type="AlphaFoldDB" id="A0A8H7F9R8"/>
<dbReference type="Proteomes" id="UP000629468">
    <property type="component" value="Unassembled WGS sequence"/>
</dbReference>
<sequence length="312" mass="35206">MFSPSQLQKDPHLMNMEIRDFEHAYYIGSYLSGILYGLELALYFMIMKKLCKKEAIGNTRMRRFLAVFSTIGLVLFTIDIACNAVWGEIMWINGRELPNGVPEFFETMVYVWYQTLGSTSVVTMIFLGDGLLLYRLYIIWGSKWKIMVIPIMAYLAAFALAVVQLVLSGKPGGNFFGKETTVYGTPYYVITIGLNIFVTTMIYGRIQWLIGALSGTRVKRSIKSCRLYVSPAGAFIESAALYSIVGILYLVPYATESQTAICFGQVWAKLTFICPQMIILRMASGHAWNRERINEAETTMNGQISSVVFDDV</sequence>
<evidence type="ECO:0000313" key="2">
    <source>
        <dbReference type="EMBL" id="KAF7783870.1"/>
    </source>
</evidence>
<proteinExistence type="predicted"/>
<keyword evidence="1" id="KW-1133">Transmembrane helix</keyword>
<accession>A0A8H7F9R8</accession>
<feature type="transmembrane region" description="Helical" evidence="1">
    <location>
        <begin position="24"/>
        <end position="44"/>
    </location>
</feature>
<gene>
    <name evidence="2" type="ORF">Agabi119p4_35</name>
</gene>
<feature type="transmembrane region" description="Helical" evidence="1">
    <location>
        <begin position="227"/>
        <end position="251"/>
    </location>
</feature>
<comment type="caution">
    <text evidence="2">The sequence shown here is derived from an EMBL/GenBank/DDBJ whole genome shotgun (WGS) entry which is preliminary data.</text>
</comment>
<feature type="transmembrane region" description="Helical" evidence="1">
    <location>
        <begin position="111"/>
        <end position="134"/>
    </location>
</feature>
<evidence type="ECO:0000313" key="3">
    <source>
        <dbReference type="Proteomes" id="UP000629468"/>
    </source>
</evidence>
<feature type="transmembrane region" description="Helical" evidence="1">
    <location>
        <begin position="64"/>
        <end position="91"/>
    </location>
</feature>
<keyword evidence="1" id="KW-0812">Transmembrane</keyword>
<protein>
    <submittedName>
        <fullName evidence="2">Uncharacterized protein</fullName>
    </submittedName>
</protein>
<feature type="transmembrane region" description="Helical" evidence="1">
    <location>
        <begin position="187"/>
        <end position="206"/>
    </location>
</feature>
<evidence type="ECO:0000256" key="1">
    <source>
        <dbReference type="SAM" id="Phobius"/>
    </source>
</evidence>
<dbReference type="EMBL" id="JABXXO010000001">
    <property type="protein sequence ID" value="KAF7783870.1"/>
    <property type="molecule type" value="Genomic_DNA"/>
</dbReference>